<reference evidence="1 2" key="1">
    <citation type="journal article" date="2011" name="J. Microbiol.">
        <title>Gramella jeungdoensis sp. nov., isolated from a solar saltern in Korea.</title>
        <authorList>
            <person name="Joung Y."/>
            <person name="Kim H."/>
            <person name="Jang T."/>
            <person name="Ahn T.S."/>
            <person name="Joh K."/>
        </authorList>
    </citation>
    <scope>NUCLEOTIDE SEQUENCE [LARGE SCALE GENOMIC DNA]</scope>
    <source>
        <strain evidence="1 2">KCTC 23123</strain>
    </source>
</reference>
<protein>
    <submittedName>
        <fullName evidence="1">VOC family protein</fullName>
    </submittedName>
</protein>
<organism evidence="1 2">
    <name type="scientific">Gramella jeungdoensis</name>
    <dbReference type="NCBI Taxonomy" id="708091"/>
    <lineage>
        <taxon>Bacteria</taxon>
        <taxon>Pseudomonadati</taxon>
        <taxon>Bacteroidota</taxon>
        <taxon>Flavobacteriia</taxon>
        <taxon>Flavobacteriales</taxon>
        <taxon>Flavobacteriaceae</taxon>
        <taxon>Christiangramia</taxon>
    </lineage>
</organism>
<dbReference type="InterPro" id="IPR029068">
    <property type="entry name" value="Glyas_Bleomycin-R_OHBP_Dase"/>
</dbReference>
<dbReference type="PANTHER" id="PTHR33993">
    <property type="entry name" value="GLYOXALASE-RELATED"/>
    <property type="match status" value="1"/>
</dbReference>
<keyword evidence="2" id="KW-1185">Reference proteome</keyword>
<dbReference type="InterPro" id="IPR052164">
    <property type="entry name" value="Anthracycline_SecMetBiosynth"/>
</dbReference>
<accession>A0A4Y8ATR1</accession>
<dbReference type="AlphaFoldDB" id="A0A4Y8ATR1"/>
<dbReference type="Proteomes" id="UP000298517">
    <property type="component" value="Unassembled WGS sequence"/>
</dbReference>
<dbReference type="Gene3D" id="3.10.180.10">
    <property type="entry name" value="2,3-Dihydroxybiphenyl 1,2-Dioxygenase, domain 1"/>
    <property type="match status" value="1"/>
</dbReference>
<dbReference type="RefSeq" id="WP_134247645.1">
    <property type="nucleotide sequence ID" value="NZ_SNQI01000002.1"/>
</dbReference>
<dbReference type="SUPFAM" id="SSF54593">
    <property type="entry name" value="Glyoxalase/Bleomycin resistance protein/Dihydroxybiphenyl dioxygenase"/>
    <property type="match status" value="1"/>
</dbReference>
<evidence type="ECO:0000313" key="1">
    <source>
        <dbReference type="EMBL" id="TEW75275.1"/>
    </source>
</evidence>
<proteinExistence type="predicted"/>
<dbReference type="EMBL" id="SNQI01000002">
    <property type="protein sequence ID" value="TEW75275.1"/>
    <property type="molecule type" value="Genomic_DNA"/>
</dbReference>
<sequence length="112" mass="12770">MENKINYIEFKTNNIEIIKKFYSNCFNWVFNDYGSIYTAFSESGLKGGFELTENEIVNGALVVLYHSNLELIKKKIIVSGGKISKDIFSFPGGERFHFLDPSGNELAVWSDK</sequence>
<dbReference type="PANTHER" id="PTHR33993:SF1">
    <property type="entry name" value="GLYOXALASE FAMILY PROTEIN"/>
    <property type="match status" value="1"/>
</dbReference>
<comment type="caution">
    <text evidence="1">The sequence shown here is derived from an EMBL/GenBank/DDBJ whole genome shotgun (WGS) entry which is preliminary data.</text>
</comment>
<dbReference type="OrthoDB" id="9804235at2"/>
<evidence type="ECO:0000313" key="2">
    <source>
        <dbReference type="Proteomes" id="UP000298517"/>
    </source>
</evidence>
<name>A0A4Y8ATR1_9FLAO</name>
<gene>
    <name evidence="1" type="ORF">E2488_07095</name>
</gene>